<keyword evidence="2" id="KW-0012">Acyltransferase</keyword>
<dbReference type="InterPro" id="IPR007172">
    <property type="entry name" value="DUF374"/>
</dbReference>
<protein>
    <submittedName>
        <fullName evidence="2">Lysophospholipid acyltransferase family protein</fullName>
    </submittedName>
</protein>
<comment type="caution">
    <text evidence="2">The sequence shown here is derived from an EMBL/GenBank/DDBJ whole genome shotgun (WGS) entry which is preliminary data.</text>
</comment>
<reference evidence="2 3" key="1">
    <citation type="submission" date="2020-08" db="EMBL/GenBank/DDBJ databases">
        <title>Bridging the membrane lipid divide: bacteria of the FCB group superphylum have the potential to synthesize archaeal ether lipids.</title>
        <authorList>
            <person name="Villanueva L."/>
            <person name="Von Meijenfeldt F.A.B."/>
            <person name="Westbye A.B."/>
            <person name="Yadav S."/>
            <person name="Hopmans E.C."/>
            <person name="Dutilh B.E."/>
            <person name="Sinninghe Damste J.S."/>
        </authorList>
    </citation>
    <scope>NUCLEOTIDE SEQUENCE [LARGE SCALE GENOMIC DNA]</scope>
    <source>
        <strain evidence="2">NIOZ-UU17</strain>
    </source>
</reference>
<organism evidence="2 3">
    <name type="scientific">Candidatus Desulfatibia vada</name>
    <dbReference type="NCBI Taxonomy" id="2841696"/>
    <lineage>
        <taxon>Bacteria</taxon>
        <taxon>Pseudomonadati</taxon>
        <taxon>Thermodesulfobacteriota</taxon>
        <taxon>Desulfobacteria</taxon>
        <taxon>Desulfobacterales</taxon>
        <taxon>Desulfobacterales incertae sedis</taxon>
        <taxon>Candidatus Desulfatibia</taxon>
    </lineage>
</organism>
<evidence type="ECO:0000313" key="3">
    <source>
        <dbReference type="Proteomes" id="UP000605201"/>
    </source>
</evidence>
<dbReference type="CDD" id="cd07983">
    <property type="entry name" value="LPLAT_DUF374-like"/>
    <property type="match status" value="1"/>
</dbReference>
<dbReference type="EMBL" id="JACNIG010000164">
    <property type="protein sequence ID" value="MBC8431688.1"/>
    <property type="molecule type" value="Genomic_DNA"/>
</dbReference>
<gene>
    <name evidence="2" type="ORF">H8D96_07185</name>
</gene>
<dbReference type="Proteomes" id="UP000605201">
    <property type="component" value="Unassembled WGS sequence"/>
</dbReference>
<keyword evidence="2" id="KW-0808">Transferase</keyword>
<evidence type="ECO:0000259" key="1">
    <source>
        <dbReference type="Pfam" id="PF04028"/>
    </source>
</evidence>
<proteinExistence type="predicted"/>
<feature type="domain" description="DUF374" evidence="1">
    <location>
        <begin position="71"/>
        <end position="131"/>
    </location>
</feature>
<dbReference type="GO" id="GO:0016746">
    <property type="term" value="F:acyltransferase activity"/>
    <property type="evidence" value="ECO:0007669"/>
    <property type="project" value="UniProtKB-KW"/>
</dbReference>
<dbReference type="SUPFAM" id="SSF69593">
    <property type="entry name" value="Glycerol-3-phosphate (1)-acyltransferase"/>
    <property type="match status" value="1"/>
</dbReference>
<sequence length="214" mass="24655">MKLNRFLRSDLFISFLYRFARAYLWTLRLKIENENEWMDYLKNGGAVLICVWHQQFFSAIRHFTNYKSFNPSIMISQSKDGKIVAGIAKHGGWHPVRGSSSRGGKEALKNMIVNLKKTRLAAHIVDGPLGPLGKVKPGAIRLAHAADAAIVPFCVYAENGWHFNSWDKFLLPKPFSKVLLRFEKMIKFDKTKDEEAFEMQRRQLEKIMLPALKT</sequence>
<dbReference type="Pfam" id="PF04028">
    <property type="entry name" value="DUF374"/>
    <property type="match status" value="1"/>
</dbReference>
<name>A0A8J6NZZ2_9BACT</name>
<dbReference type="AlphaFoldDB" id="A0A8J6NZZ2"/>
<evidence type="ECO:0000313" key="2">
    <source>
        <dbReference type="EMBL" id="MBC8431688.1"/>
    </source>
</evidence>
<accession>A0A8J6NZZ2</accession>